<dbReference type="EMBL" id="NIRI02000005">
    <property type="protein sequence ID" value="KAG5454976.1"/>
    <property type="molecule type" value="Genomic_DNA"/>
</dbReference>
<protein>
    <submittedName>
        <fullName evidence="1">Uncharacterized protein</fullName>
    </submittedName>
</protein>
<sequence length="163" mass="18020">MQANWLLNERQTLLATCVGHVYRFGTNFIIVQPSPSPNESTASRTNPVFCLSQDANKYLIVVVRKATLTYAIQPRQLVAPLILNTTAAASDDSHIRRTISQMLLFKFSSLISTGWTFFVKTLNVTVSLSGEFNAVGILHISEPGKCTLCCPVSLKKTRFLGLK</sequence>
<reference evidence="1 2" key="1">
    <citation type="journal article" date="2018" name="Biotechnol. Adv.">
        <title>Improved genomic resources and new bioinformatic workflow for the carcinogenic parasite Clonorchis sinensis: Biotechnological implications.</title>
        <authorList>
            <person name="Wang D."/>
            <person name="Korhonen P.K."/>
            <person name="Gasser R.B."/>
            <person name="Young N.D."/>
        </authorList>
    </citation>
    <scope>NUCLEOTIDE SEQUENCE [LARGE SCALE GENOMIC DNA]</scope>
    <source>
        <strain evidence="1">Cs-k2</strain>
    </source>
</reference>
<dbReference type="InParanoid" id="A0A419QHE1"/>
<dbReference type="OrthoDB" id="10599282at2759"/>
<evidence type="ECO:0000313" key="2">
    <source>
        <dbReference type="Proteomes" id="UP000286415"/>
    </source>
</evidence>
<evidence type="ECO:0000313" key="1">
    <source>
        <dbReference type="EMBL" id="KAG5454976.1"/>
    </source>
</evidence>
<name>A0A419QHE1_CLOSI</name>
<organism evidence="1 2">
    <name type="scientific">Clonorchis sinensis</name>
    <name type="common">Chinese liver fluke</name>
    <dbReference type="NCBI Taxonomy" id="79923"/>
    <lineage>
        <taxon>Eukaryota</taxon>
        <taxon>Metazoa</taxon>
        <taxon>Spiralia</taxon>
        <taxon>Lophotrochozoa</taxon>
        <taxon>Platyhelminthes</taxon>
        <taxon>Trematoda</taxon>
        <taxon>Digenea</taxon>
        <taxon>Opisthorchiida</taxon>
        <taxon>Opisthorchiata</taxon>
        <taxon>Opisthorchiidae</taxon>
        <taxon>Clonorchis</taxon>
    </lineage>
</organism>
<accession>A0A419QHE1</accession>
<proteinExistence type="predicted"/>
<dbReference type="AlphaFoldDB" id="A0A419QHE1"/>
<keyword evidence="2" id="KW-1185">Reference proteome</keyword>
<gene>
    <name evidence="1" type="ORF">CSKR_105913</name>
</gene>
<reference evidence="1 2" key="2">
    <citation type="journal article" date="2021" name="Genomics">
        <title>High-quality reference genome for Clonorchis sinensis.</title>
        <authorList>
            <person name="Young N.D."/>
            <person name="Stroehlein A.J."/>
            <person name="Kinkar L."/>
            <person name="Wang T."/>
            <person name="Sohn W.M."/>
            <person name="Chang B.C.H."/>
            <person name="Kaur P."/>
            <person name="Weisz D."/>
            <person name="Dudchenko O."/>
            <person name="Aiden E.L."/>
            <person name="Korhonen P.K."/>
            <person name="Gasser R.B."/>
        </authorList>
    </citation>
    <scope>NUCLEOTIDE SEQUENCE [LARGE SCALE GENOMIC DNA]</scope>
    <source>
        <strain evidence="1">Cs-k2</strain>
    </source>
</reference>
<dbReference type="Proteomes" id="UP000286415">
    <property type="component" value="Unassembled WGS sequence"/>
</dbReference>
<comment type="caution">
    <text evidence="1">The sequence shown here is derived from an EMBL/GenBank/DDBJ whole genome shotgun (WGS) entry which is preliminary data.</text>
</comment>